<dbReference type="Pfam" id="PF00512">
    <property type="entry name" value="HisKA"/>
    <property type="match status" value="1"/>
</dbReference>
<evidence type="ECO:0000256" key="10">
    <source>
        <dbReference type="ARBA" id="ARBA00023136"/>
    </source>
</evidence>
<evidence type="ECO:0000256" key="4">
    <source>
        <dbReference type="ARBA" id="ARBA00022553"/>
    </source>
</evidence>
<sequence length="456" mass="50521">MTMEGPVSAQAAAALAGERQPVDAAPAGATPSRVEPSEPRPLSLRAQLMIWFGISYGIILITIIAGLVVIDGGRVFQPSYVHYDWIINLVGIASLSAFAGGLGAAYVILGAALRPLRQITEAARDVAPERIDESRINMPEVGTEVNEARRELNSALDRIEAGYQAQERFISNVSHELKTPIAIVQNEAQRLRRMKRPREELEQFVNDTANQMGRLGKMVESFLTLARIDYEERMQKNEEYWFQDLLVEATSRSRAQALTHGVSIELELPEDLEQFDDPSWGDPELVSSAVENLIRNAIRFSPRESAVHVSLSVPETVEPPPEVVKEKSIGRGWNRKAVPEPEVERLPTRYVKIQVRDEGPGMPEDLIATVFEPFQQAASERHSNRGTGLGLAIAHKVCTLHKGSIRAFNRTDGRSGCVIEIRLPFLEEVDWKADRPITAALTEGGIGEGIRDSRLE</sequence>
<dbReference type="RefSeq" id="WP_145205155.1">
    <property type="nucleotide sequence ID" value="NZ_CP036434.1"/>
</dbReference>
<feature type="domain" description="HAMP" evidence="14">
    <location>
        <begin position="110"/>
        <end position="164"/>
    </location>
</feature>
<dbReference type="InterPro" id="IPR036890">
    <property type="entry name" value="HATPase_C_sf"/>
</dbReference>
<dbReference type="CDD" id="cd00082">
    <property type="entry name" value="HisKA"/>
    <property type="match status" value="1"/>
</dbReference>
<dbReference type="PRINTS" id="PR00344">
    <property type="entry name" value="BCTRLSENSOR"/>
</dbReference>
<keyword evidence="4" id="KW-0597">Phosphoprotein</keyword>
<dbReference type="PROSITE" id="PS50109">
    <property type="entry name" value="HIS_KIN"/>
    <property type="match status" value="1"/>
</dbReference>
<feature type="transmembrane region" description="Helical" evidence="12">
    <location>
        <begin position="48"/>
        <end position="73"/>
    </location>
</feature>
<dbReference type="InterPro" id="IPR003660">
    <property type="entry name" value="HAMP_dom"/>
</dbReference>
<name>A0A518F0P0_9BACT</name>
<dbReference type="InterPro" id="IPR050428">
    <property type="entry name" value="TCS_sensor_his_kinase"/>
</dbReference>
<comment type="catalytic activity">
    <reaction evidence="1">
        <text>ATP + protein L-histidine = ADP + protein N-phospho-L-histidine.</text>
        <dbReference type="EC" id="2.7.13.3"/>
    </reaction>
</comment>
<evidence type="ECO:0000313" key="15">
    <source>
        <dbReference type="EMBL" id="QDV09913.1"/>
    </source>
</evidence>
<dbReference type="InterPro" id="IPR003661">
    <property type="entry name" value="HisK_dim/P_dom"/>
</dbReference>
<keyword evidence="16" id="KW-1185">Reference proteome</keyword>
<organism evidence="15 16">
    <name type="scientific">Saltatorellus ferox</name>
    <dbReference type="NCBI Taxonomy" id="2528018"/>
    <lineage>
        <taxon>Bacteria</taxon>
        <taxon>Pseudomonadati</taxon>
        <taxon>Planctomycetota</taxon>
        <taxon>Planctomycetia</taxon>
        <taxon>Planctomycetia incertae sedis</taxon>
        <taxon>Saltatorellus</taxon>
    </lineage>
</organism>
<evidence type="ECO:0000256" key="11">
    <source>
        <dbReference type="SAM" id="MobiDB-lite"/>
    </source>
</evidence>
<evidence type="ECO:0000256" key="8">
    <source>
        <dbReference type="ARBA" id="ARBA00022989"/>
    </source>
</evidence>
<evidence type="ECO:0000256" key="3">
    <source>
        <dbReference type="ARBA" id="ARBA00012438"/>
    </source>
</evidence>
<dbReference type="PANTHER" id="PTHR45436">
    <property type="entry name" value="SENSOR HISTIDINE KINASE YKOH"/>
    <property type="match status" value="1"/>
</dbReference>
<dbReference type="InterPro" id="IPR003594">
    <property type="entry name" value="HATPase_dom"/>
</dbReference>
<comment type="subcellular location">
    <subcellularLocation>
        <location evidence="2">Membrane</location>
    </subcellularLocation>
</comment>
<evidence type="ECO:0000259" key="14">
    <source>
        <dbReference type="PROSITE" id="PS50885"/>
    </source>
</evidence>
<evidence type="ECO:0000256" key="5">
    <source>
        <dbReference type="ARBA" id="ARBA00022679"/>
    </source>
</evidence>
<evidence type="ECO:0000256" key="1">
    <source>
        <dbReference type="ARBA" id="ARBA00000085"/>
    </source>
</evidence>
<dbReference type="PANTHER" id="PTHR45436:SF5">
    <property type="entry name" value="SENSOR HISTIDINE KINASE TRCS"/>
    <property type="match status" value="1"/>
</dbReference>
<dbReference type="SUPFAM" id="SSF55874">
    <property type="entry name" value="ATPase domain of HSP90 chaperone/DNA topoisomerase II/histidine kinase"/>
    <property type="match status" value="1"/>
</dbReference>
<dbReference type="EMBL" id="CP036434">
    <property type="protein sequence ID" value="QDV09913.1"/>
    <property type="molecule type" value="Genomic_DNA"/>
</dbReference>
<keyword evidence="7 15" id="KW-0418">Kinase</keyword>
<keyword evidence="10 12" id="KW-0472">Membrane</keyword>
<feature type="region of interest" description="Disordered" evidence="11">
    <location>
        <begin position="1"/>
        <end position="39"/>
    </location>
</feature>
<keyword evidence="8 12" id="KW-1133">Transmembrane helix</keyword>
<dbReference type="GO" id="GO:0016020">
    <property type="term" value="C:membrane"/>
    <property type="evidence" value="ECO:0007669"/>
    <property type="project" value="UniProtKB-SubCell"/>
</dbReference>
<gene>
    <name evidence="15" type="primary">tcrY</name>
    <name evidence="15" type="ORF">Poly30_54740</name>
</gene>
<dbReference type="PROSITE" id="PS50885">
    <property type="entry name" value="HAMP"/>
    <property type="match status" value="1"/>
</dbReference>
<dbReference type="Gene3D" id="3.30.565.10">
    <property type="entry name" value="Histidine kinase-like ATPase, C-terminal domain"/>
    <property type="match status" value="1"/>
</dbReference>
<dbReference type="AlphaFoldDB" id="A0A518F0P0"/>
<evidence type="ECO:0000313" key="16">
    <source>
        <dbReference type="Proteomes" id="UP000320390"/>
    </source>
</evidence>
<evidence type="ECO:0000256" key="9">
    <source>
        <dbReference type="ARBA" id="ARBA00023012"/>
    </source>
</evidence>
<keyword evidence="5 15" id="KW-0808">Transferase</keyword>
<evidence type="ECO:0000256" key="2">
    <source>
        <dbReference type="ARBA" id="ARBA00004370"/>
    </source>
</evidence>
<evidence type="ECO:0000256" key="7">
    <source>
        <dbReference type="ARBA" id="ARBA00022777"/>
    </source>
</evidence>
<evidence type="ECO:0000256" key="12">
    <source>
        <dbReference type="SAM" id="Phobius"/>
    </source>
</evidence>
<evidence type="ECO:0000256" key="6">
    <source>
        <dbReference type="ARBA" id="ARBA00022692"/>
    </source>
</evidence>
<dbReference type="InterPro" id="IPR005467">
    <property type="entry name" value="His_kinase_dom"/>
</dbReference>
<dbReference type="SMART" id="SM00387">
    <property type="entry name" value="HATPase_c"/>
    <property type="match status" value="1"/>
</dbReference>
<keyword evidence="6 12" id="KW-0812">Transmembrane</keyword>
<keyword evidence="9" id="KW-0902">Two-component regulatory system</keyword>
<dbReference type="InterPro" id="IPR036097">
    <property type="entry name" value="HisK_dim/P_sf"/>
</dbReference>
<dbReference type="InterPro" id="IPR004358">
    <property type="entry name" value="Sig_transdc_His_kin-like_C"/>
</dbReference>
<accession>A0A518F0P0</accession>
<feature type="domain" description="Histidine kinase" evidence="13">
    <location>
        <begin position="172"/>
        <end position="427"/>
    </location>
</feature>
<evidence type="ECO:0000259" key="13">
    <source>
        <dbReference type="PROSITE" id="PS50109"/>
    </source>
</evidence>
<dbReference type="OrthoDB" id="9786919at2"/>
<reference evidence="15 16" key="1">
    <citation type="submission" date="2019-02" db="EMBL/GenBank/DDBJ databases">
        <title>Deep-cultivation of Planctomycetes and their phenomic and genomic characterization uncovers novel biology.</title>
        <authorList>
            <person name="Wiegand S."/>
            <person name="Jogler M."/>
            <person name="Boedeker C."/>
            <person name="Pinto D."/>
            <person name="Vollmers J."/>
            <person name="Rivas-Marin E."/>
            <person name="Kohn T."/>
            <person name="Peeters S.H."/>
            <person name="Heuer A."/>
            <person name="Rast P."/>
            <person name="Oberbeckmann S."/>
            <person name="Bunk B."/>
            <person name="Jeske O."/>
            <person name="Meyerdierks A."/>
            <person name="Storesund J.E."/>
            <person name="Kallscheuer N."/>
            <person name="Luecker S."/>
            <person name="Lage O.M."/>
            <person name="Pohl T."/>
            <person name="Merkel B.J."/>
            <person name="Hornburger P."/>
            <person name="Mueller R.-W."/>
            <person name="Bruemmer F."/>
            <person name="Labrenz M."/>
            <person name="Spormann A.M."/>
            <person name="Op den Camp H."/>
            <person name="Overmann J."/>
            <person name="Amann R."/>
            <person name="Jetten M.S.M."/>
            <person name="Mascher T."/>
            <person name="Medema M.H."/>
            <person name="Devos D.P."/>
            <person name="Kaster A.-K."/>
            <person name="Ovreas L."/>
            <person name="Rohde M."/>
            <person name="Galperin M.Y."/>
            <person name="Jogler C."/>
        </authorList>
    </citation>
    <scope>NUCLEOTIDE SEQUENCE [LARGE SCALE GENOMIC DNA]</scope>
    <source>
        <strain evidence="15 16">Poly30</strain>
    </source>
</reference>
<dbReference type="Proteomes" id="UP000320390">
    <property type="component" value="Chromosome"/>
</dbReference>
<dbReference type="CDD" id="cd00075">
    <property type="entry name" value="HATPase"/>
    <property type="match status" value="1"/>
</dbReference>
<dbReference type="GO" id="GO:0000155">
    <property type="term" value="F:phosphorelay sensor kinase activity"/>
    <property type="evidence" value="ECO:0007669"/>
    <property type="project" value="InterPro"/>
</dbReference>
<dbReference type="SMART" id="SM00388">
    <property type="entry name" value="HisKA"/>
    <property type="match status" value="1"/>
</dbReference>
<dbReference type="SUPFAM" id="SSF47384">
    <property type="entry name" value="Homodimeric domain of signal transducing histidine kinase"/>
    <property type="match status" value="1"/>
</dbReference>
<proteinExistence type="predicted"/>
<protein>
    <recommendedName>
        <fullName evidence="3">histidine kinase</fullName>
        <ecNumber evidence="3">2.7.13.3</ecNumber>
    </recommendedName>
</protein>
<dbReference type="FunFam" id="1.10.287.130:FF:000001">
    <property type="entry name" value="Two-component sensor histidine kinase"/>
    <property type="match status" value="1"/>
</dbReference>
<feature type="transmembrane region" description="Helical" evidence="12">
    <location>
        <begin position="85"/>
        <end position="109"/>
    </location>
</feature>
<dbReference type="EC" id="2.7.13.3" evidence="3"/>
<dbReference type="Pfam" id="PF02518">
    <property type="entry name" value="HATPase_c"/>
    <property type="match status" value="1"/>
</dbReference>
<dbReference type="Gene3D" id="1.10.287.130">
    <property type="match status" value="1"/>
</dbReference>